<keyword evidence="9" id="KW-1185">Reference proteome</keyword>
<dbReference type="GO" id="GO:0032418">
    <property type="term" value="P:lysosome localization"/>
    <property type="evidence" value="ECO:0007669"/>
    <property type="project" value="InterPro"/>
</dbReference>
<evidence type="ECO:0000256" key="7">
    <source>
        <dbReference type="SAM" id="MobiDB-lite"/>
    </source>
</evidence>
<dbReference type="GO" id="GO:0030672">
    <property type="term" value="C:synaptic vesicle membrane"/>
    <property type="evidence" value="ECO:0007669"/>
    <property type="project" value="TreeGrafter"/>
</dbReference>
<reference evidence="8" key="1">
    <citation type="submission" date="2021-01" db="EMBL/GenBank/DDBJ databases">
        <authorList>
            <person name="Li R."/>
            <person name="Bekaert M."/>
        </authorList>
    </citation>
    <scope>NUCLEOTIDE SEQUENCE</scope>
    <source>
        <strain evidence="8">Farmed</strain>
    </source>
</reference>
<feature type="compositionally biased region" description="Basic residues" evidence="7">
    <location>
        <begin position="126"/>
        <end position="135"/>
    </location>
</feature>
<keyword evidence="5" id="KW-0458">Lysosome</keyword>
<keyword evidence="6" id="KW-0449">Lipoprotein</keyword>
<organism evidence="8 9">
    <name type="scientific">Acanthosepion pharaonis</name>
    <name type="common">Pharaoh cuttlefish</name>
    <name type="synonym">Sepia pharaonis</name>
    <dbReference type="NCBI Taxonomy" id="158019"/>
    <lineage>
        <taxon>Eukaryota</taxon>
        <taxon>Metazoa</taxon>
        <taxon>Spiralia</taxon>
        <taxon>Lophotrochozoa</taxon>
        <taxon>Mollusca</taxon>
        <taxon>Cephalopoda</taxon>
        <taxon>Coleoidea</taxon>
        <taxon>Decapodiformes</taxon>
        <taxon>Sepiida</taxon>
        <taxon>Sepiina</taxon>
        <taxon>Sepiidae</taxon>
        <taxon>Acanthosepion</taxon>
    </lineage>
</organism>
<feature type="compositionally biased region" description="Basic and acidic residues" evidence="7">
    <location>
        <begin position="136"/>
        <end position="145"/>
    </location>
</feature>
<protein>
    <recommendedName>
        <fullName evidence="3">BLOC-1-related complex subunit 5</fullName>
    </recommendedName>
</protein>
<name>A0A812CGX9_ACAPH</name>
<dbReference type="CDD" id="cd22789">
    <property type="entry name" value="BORCS5-like"/>
    <property type="match status" value="1"/>
</dbReference>
<dbReference type="PANTHER" id="PTHR31634:SF2">
    <property type="entry name" value="BLOC-1-RELATED COMPLEX SUBUNIT 5"/>
    <property type="match status" value="1"/>
</dbReference>
<dbReference type="GO" id="GO:0072384">
    <property type="term" value="P:organelle transport along microtubule"/>
    <property type="evidence" value="ECO:0007669"/>
    <property type="project" value="TreeGrafter"/>
</dbReference>
<feature type="region of interest" description="Disordered" evidence="7">
    <location>
        <begin position="99"/>
        <end position="145"/>
    </location>
</feature>
<comment type="subcellular location">
    <subcellularLocation>
        <location evidence="1">Lysosome membrane</location>
        <topology evidence="1">Lipid-anchor</topology>
        <orientation evidence="1">Cytoplasmic side</orientation>
    </subcellularLocation>
</comment>
<dbReference type="OrthoDB" id="10035640at2759"/>
<evidence type="ECO:0000256" key="4">
    <source>
        <dbReference type="ARBA" id="ARBA00023136"/>
    </source>
</evidence>
<dbReference type="GO" id="GO:0098574">
    <property type="term" value="C:cytoplasmic side of lysosomal membrane"/>
    <property type="evidence" value="ECO:0007669"/>
    <property type="project" value="TreeGrafter"/>
</dbReference>
<evidence type="ECO:0000256" key="5">
    <source>
        <dbReference type="ARBA" id="ARBA00023228"/>
    </source>
</evidence>
<keyword evidence="4" id="KW-0472">Membrane</keyword>
<evidence type="ECO:0000256" key="3">
    <source>
        <dbReference type="ARBA" id="ARBA00022300"/>
    </source>
</evidence>
<proteinExistence type="inferred from homology"/>
<comment type="similarity">
    <text evidence="2">Belongs to the BORCS5 family.</text>
</comment>
<evidence type="ECO:0000313" key="9">
    <source>
        <dbReference type="Proteomes" id="UP000597762"/>
    </source>
</evidence>
<sequence length="308" mass="35152">MSFPTVKIIEFDVSFFSARCRCKGINFVYLPPIQESYYLQFHSIVLLVFNRSFNIFQYYFSKYRIFNWMGSDQSSLPAGVPGSNLRSQRDEDIPYTTYSISKPIDGVAPNPYSDDDHPDESPRASPRSHNRHRHSQKGDREGTPKHDIVVVTECGPMQKDPDPELTKLNAIPVFHPVIKRSVNGNRGEMEFIEKLDHRQVLLLCIRYQEHLKQLSEAVAFDQNALCIRVKEIDSAKPTQNEDVLPTVGPSVRSATNVMAQEEASNSGSIINGNCKQTRRLFIVTRSHLATKIERKLTTPNTLWLPFSH</sequence>
<dbReference type="Proteomes" id="UP000597762">
    <property type="component" value="Unassembled WGS sequence"/>
</dbReference>
<dbReference type="AlphaFoldDB" id="A0A812CGX9"/>
<accession>A0A812CGX9</accession>
<dbReference type="InterPro" id="IPR018780">
    <property type="entry name" value="TBORCS5"/>
</dbReference>
<evidence type="ECO:0000313" key="8">
    <source>
        <dbReference type="EMBL" id="CAE1263964.1"/>
    </source>
</evidence>
<evidence type="ECO:0000256" key="1">
    <source>
        <dbReference type="ARBA" id="ARBA00004122"/>
    </source>
</evidence>
<dbReference type="EMBL" id="CAHIKZ030001433">
    <property type="protein sequence ID" value="CAE1263964.1"/>
    <property type="molecule type" value="Genomic_DNA"/>
</dbReference>
<comment type="caution">
    <text evidence="8">The sequence shown here is derived from an EMBL/GenBank/DDBJ whole genome shotgun (WGS) entry which is preliminary data.</text>
</comment>
<dbReference type="PANTHER" id="PTHR31634">
    <property type="entry name" value="BLOC-1-RELATED COMPLEX SUBUNIT 5"/>
    <property type="match status" value="1"/>
</dbReference>
<dbReference type="GO" id="GO:0099078">
    <property type="term" value="C:BORC complex"/>
    <property type="evidence" value="ECO:0007669"/>
    <property type="project" value="TreeGrafter"/>
</dbReference>
<dbReference type="Pfam" id="PF10158">
    <property type="entry name" value="LOH1CR12"/>
    <property type="match status" value="1"/>
</dbReference>
<dbReference type="GO" id="GO:1903744">
    <property type="term" value="P:positive regulation of anterograde synaptic vesicle transport"/>
    <property type="evidence" value="ECO:0007669"/>
    <property type="project" value="TreeGrafter"/>
</dbReference>
<evidence type="ECO:0000256" key="2">
    <source>
        <dbReference type="ARBA" id="ARBA00010235"/>
    </source>
</evidence>
<gene>
    <name evidence="8" type="ORF">SPHA_33945</name>
</gene>
<evidence type="ECO:0000256" key="6">
    <source>
        <dbReference type="ARBA" id="ARBA00023288"/>
    </source>
</evidence>